<dbReference type="AlphaFoldDB" id="A0A1E7YP45"/>
<sequence length="78" mass="8549">MVDLERKRQDVLEKQRAALGKIEEEKNDSPKRQPSARRRPSTRSGSSARSGLLLVFSITGITSLSSPIPGIAASMPMR</sequence>
<evidence type="ECO:0000313" key="4">
    <source>
        <dbReference type="Proteomes" id="UP000175616"/>
    </source>
</evidence>
<dbReference type="Proteomes" id="UP000175616">
    <property type="component" value="Unassembled WGS sequence"/>
</dbReference>
<keyword evidence="2" id="KW-1133">Transmembrane helix</keyword>
<gene>
    <name evidence="3" type="ORF">BAE27_05400</name>
</gene>
<evidence type="ECO:0000256" key="1">
    <source>
        <dbReference type="SAM" id="MobiDB-lite"/>
    </source>
</evidence>
<evidence type="ECO:0000256" key="2">
    <source>
        <dbReference type="SAM" id="Phobius"/>
    </source>
</evidence>
<dbReference type="EMBL" id="LZYE01000131">
    <property type="protein sequence ID" value="OFC36767.1"/>
    <property type="molecule type" value="Genomic_DNA"/>
</dbReference>
<feature type="transmembrane region" description="Helical" evidence="2">
    <location>
        <begin position="51"/>
        <end position="72"/>
    </location>
</feature>
<evidence type="ECO:0000313" key="3">
    <source>
        <dbReference type="EMBL" id="OFC36767.1"/>
    </source>
</evidence>
<feature type="compositionally biased region" description="Basic and acidic residues" evidence="1">
    <location>
        <begin position="1"/>
        <end position="31"/>
    </location>
</feature>
<accession>A0A1E7YP45</accession>
<comment type="caution">
    <text evidence="3">The sequence shown here is derived from an EMBL/GenBank/DDBJ whole genome shotgun (WGS) entry which is preliminary data.</text>
</comment>
<feature type="region of interest" description="Disordered" evidence="1">
    <location>
        <begin position="1"/>
        <end position="49"/>
    </location>
</feature>
<protein>
    <submittedName>
        <fullName evidence="3">Uncharacterized protein</fullName>
    </submittedName>
</protein>
<organism evidence="3 4">
    <name type="scientific">Acidithiobacillus caldus</name>
    <dbReference type="NCBI Taxonomy" id="33059"/>
    <lineage>
        <taxon>Bacteria</taxon>
        <taxon>Pseudomonadati</taxon>
        <taxon>Pseudomonadota</taxon>
        <taxon>Acidithiobacillia</taxon>
        <taxon>Acidithiobacillales</taxon>
        <taxon>Acidithiobacillaceae</taxon>
        <taxon>Acidithiobacillus</taxon>
    </lineage>
</organism>
<name>A0A1E7YP45_9PROT</name>
<keyword evidence="2" id="KW-0472">Membrane</keyword>
<proteinExistence type="predicted"/>
<keyword evidence="2" id="KW-0812">Transmembrane</keyword>
<reference evidence="3 4" key="1">
    <citation type="submission" date="2016-06" db="EMBL/GenBank/DDBJ databases">
        <title>Gene turnover analysis identifies the evolutionary adaptation of the extremophile Acidithiobacillus caldus.</title>
        <authorList>
            <person name="Zhang X."/>
        </authorList>
    </citation>
    <scope>NUCLEOTIDE SEQUENCE [LARGE SCALE GENOMIC DNA]</scope>
    <source>
        <strain evidence="3 4">DX</strain>
    </source>
</reference>